<evidence type="ECO:0000313" key="3">
    <source>
        <dbReference type="Proteomes" id="UP000199086"/>
    </source>
</evidence>
<dbReference type="Proteomes" id="UP000199086">
    <property type="component" value="Unassembled WGS sequence"/>
</dbReference>
<reference evidence="2 3" key="1">
    <citation type="submission" date="2016-06" db="EMBL/GenBank/DDBJ databases">
        <authorList>
            <person name="Olsen C.W."/>
            <person name="Carey S."/>
            <person name="Hinshaw L."/>
            <person name="Karasin A.I."/>
        </authorList>
    </citation>
    <scope>NUCLEOTIDE SEQUENCE [LARGE SCALE GENOMIC DNA]</scope>
    <source>
        <strain evidence="2 3">LZ-22</strain>
    </source>
</reference>
<evidence type="ECO:0000259" key="1">
    <source>
        <dbReference type="Pfam" id="PF21234"/>
    </source>
</evidence>
<feature type="domain" description="Protein-tyrosine-phosphatase-like N-terminal" evidence="1">
    <location>
        <begin position="12"/>
        <end position="65"/>
    </location>
</feature>
<gene>
    <name evidence="2" type="ORF">GA0111570_1112</name>
</gene>
<dbReference type="Gene3D" id="1.10.8.1060">
    <property type="entry name" value="Corynebacterium glutamicum thioredoxin-dependent arsenate reductase, N-terminal domain"/>
    <property type="match status" value="1"/>
</dbReference>
<keyword evidence="3" id="KW-1185">Reference proteome</keyword>
<dbReference type="EMBL" id="FMYF01000011">
    <property type="protein sequence ID" value="SDB94364.1"/>
    <property type="molecule type" value="Genomic_DNA"/>
</dbReference>
<protein>
    <recommendedName>
        <fullName evidence="1">Protein-tyrosine-phosphatase-like N-terminal domain-containing protein</fullName>
    </recommendedName>
</protein>
<evidence type="ECO:0000313" key="2">
    <source>
        <dbReference type="EMBL" id="SDB94364.1"/>
    </source>
</evidence>
<dbReference type="Pfam" id="PF21234">
    <property type="entry name" value="Phosphatase-like_N"/>
    <property type="match status" value="1"/>
</dbReference>
<sequence>MDAERDRVVSGIIDELSPCYRGRLDTKQIAAVVNDTWNLLEGRSTVNSYLPILVTRRAREQLAALPPGADLQVAHRTRM</sequence>
<dbReference type="AlphaFoldDB" id="A0A1G6HJI6"/>
<accession>A0A1G6HJI6</accession>
<name>A0A1G6HJI6_9ACTN</name>
<dbReference type="NCBIfam" id="NF046112">
    <property type="entry name" value="MSMEG_6209_Nter"/>
    <property type="match status" value="1"/>
</dbReference>
<dbReference type="OrthoDB" id="4870279at2"/>
<dbReference type="InterPro" id="IPR048716">
    <property type="entry name" value="Phosphatase-like_N"/>
</dbReference>
<organism evidence="2 3">
    <name type="scientific">Raineyella antarctica</name>
    <dbReference type="NCBI Taxonomy" id="1577474"/>
    <lineage>
        <taxon>Bacteria</taxon>
        <taxon>Bacillati</taxon>
        <taxon>Actinomycetota</taxon>
        <taxon>Actinomycetes</taxon>
        <taxon>Propionibacteriales</taxon>
        <taxon>Propionibacteriaceae</taxon>
        <taxon>Raineyella</taxon>
    </lineage>
</organism>
<proteinExistence type="predicted"/>
<dbReference type="RefSeq" id="WP_092612587.1">
    <property type="nucleotide sequence ID" value="NZ_FMYF01000011.1"/>
</dbReference>